<name>A0ABD0JMJ7_9CAEN</name>
<sequence length="84" mass="9652">MKEVISRFSQTADEDLKEIASRFEKRLFQLFDIIDLRKSVRVSTRDYRPNRAEDLATIIKKHVTFSASPVRGPLAKSSTAKINL</sequence>
<dbReference type="EMBL" id="JACVVK020000396">
    <property type="protein sequence ID" value="KAK7475712.1"/>
    <property type="molecule type" value="Genomic_DNA"/>
</dbReference>
<protein>
    <submittedName>
        <fullName evidence="1">Uncharacterized protein</fullName>
    </submittedName>
</protein>
<evidence type="ECO:0000313" key="1">
    <source>
        <dbReference type="EMBL" id="KAK7475712.1"/>
    </source>
</evidence>
<proteinExistence type="predicted"/>
<comment type="caution">
    <text evidence="1">The sequence shown here is derived from an EMBL/GenBank/DDBJ whole genome shotgun (WGS) entry which is preliminary data.</text>
</comment>
<organism evidence="1 2">
    <name type="scientific">Batillaria attramentaria</name>
    <dbReference type="NCBI Taxonomy" id="370345"/>
    <lineage>
        <taxon>Eukaryota</taxon>
        <taxon>Metazoa</taxon>
        <taxon>Spiralia</taxon>
        <taxon>Lophotrochozoa</taxon>
        <taxon>Mollusca</taxon>
        <taxon>Gastropoda</taxon>
        <taxon>Caenogastropoda</taxon>
        <taxon>Sorbeoconcha</taxon>
        <taxon>Cerithioidea</taxon>
        <taxon>Batillariidae</taxon>
        <taxon>Batillaria</taxon>
    </lineage>
</organism>
<dbReference type="AlphaFoldDB" id="A0ABD0JMJ7"/>
<reference evidence="1 2" key="1">
    <citation type="journal article" date="2023" name="Sci. Data">
        <title>Genome assembly of the Korean intertidal mud-creeper Batillaria attramentaria.</title>
        <authorList>
            <person name="Patra A.K."/>
            <person name="Ho P.T."/>
            <person name="Jun S."/>
            <person name="Lee S.J."/>
            <person name="Kim Y."/>
            <person name="Won Y.J."/>
        </authorList>
    </citation>
    <scope>NUCLEOTIDE SEQUENCE [LARGE SCALE GENOMIC DNA]</scope>
    <source>
        <strain evidence="1">Wonlab-2016</strain>
    </source>
</reference>
<dbReference type="Proteomes" id="UP001519460">
    <property type="component" value="Unassembled WGS sequence"/>
</dbReference>
<evidence type="ECO:0000313" key="2">
    <source>
        <dbReference type="Proteomes" id="UP001519460"/>
    </source>
</evidence>
<gene>
    <name evidence="1" type="ORF">BaRGS_00033034</name>
</gene>
<keyword evidence="2" id="KW-1185">Reference proteome</keyword>
<accession>A0ABD0JMJ7</accession>